<keyword evidence="2" id="KW-1185">Reference proteome</keyword>
<organism evidence="1 2">
    <name type="scientific">Punica granatum</name>
    <name type="common">Pomegranate</name>
    <dbReference type="NCBI Taxonomy" id="22663"/>
    <lineage>
        <taxon>Eukaryota</taxon>
        <taxon>Viridiplantae</taxon>
        <taxon>Streptophyta</taxon>
        <taxon>Embryophyta</taxon>
        <taxon>Tracheophyta</taxon>
        <taxon>Spermatophyta</taxon>
        <taxon>Magnoliopsida</taxon>
        <taxon>eudicotyledons</taxon>
        <taxon>Gunneridae</taxon>
        <taxon>Pentapetalae</taxon>
        <taxon>rosids</taxon>
        <taxon>malvids</taxon>
        <taxon>Myrtales</taxon>
        <taxon>Lythraceae</taxon>
        <taxon>Punica</taxon>
    </lineage>
</organism>
<dbReference type="AlphaFoldDB" id="A0A2I0L7A8"/>
<feature type="non-terminal residue" evidence="1">
    <location>
        <position position="1"/>
    </location>
</feature>
<evidence type="ECO:0000313" key="1">
    <source>
        <dbReference type="EMBL" id="PKI76582.1"/>
    </source>
</evidence>
<gene>
    <name evidence="1" type="ORF">CRG98_003041</name>
</gene>
<evidence type="ECO:0000313" key="2">
    <source>
        <dbReference type="Proteomes" id="UP000233551"/>
    </source>
</evidence>
<protein>
    <submittedName>
        <fullName evidence="1">Uncharacterized protein</fullName>
    </submittedName>
</protein>
<proteinExistence type="predicted"/>
<name>A0A2I0L7A8_PUNGR</name>
<accession>A0A2I0L7A8</accession>
<dbReference type="EMBL" id="PGOL01000112">
    <property type="protein sequence ID" value="PKI76582.1"/>
    <property type="molecule type" value="Genomic_DNA"/>
</dbReference>
<reference evidence="1 2" key="1">
    <citation type="submission" date="2017-11" db="EMBL/GenBank/DDBJ databases">
        <title>De-novo sequencing of pomegranate (Punica granatum L.) genome.</title>
        <authorList>
            <person name="Akparov Z."/>
            <person name="Amiraslanov A."/>
            <person name="Hajiyeva S."/>
            <person name="Abbasov M."/>
            <person name="Kaur K."/>
            <person name="Hamwieh A."/>
            <person name="Solovyev V."/>
            <person name="Salamov A."/>
            <person name="Braich B."/>
            <person name="Kosarev P."/>
            <person name="Mahmoud A."/>
            <person name="Hajiyev E."/>
            <person name="Babayeva S."/>
            <person name="Izzatullayeva V."/>
            <person name="Mammadov A."/>
            <person name="Mammadov A."/>
            <person name="Sharifova S."/>
            <person name="Ojaghi J."/>
            <person name="Eynullazada K."/>
            <person name="Bayramov B."/>
            <person name="Abdulazimova A."/>
            <person name="Shahmuradov I."/>
        </authorList>
    </citation>
    <scope>NUCLEOTIDE SEQUENCE [LARGE SCALE GENOMIC DNA]</scope>
    <source>
        <strain evidence="2">cv. AG2017</strain>
        <tissue evidence="1">Leaf</tissue>
    </source>
</reference>
<dbReference type="Proteomes" id="UP000233551">
    <property type="component" value="Unassembled WGS sequence"/>
</dbReference>
<sequence length="54" mass="6462">GNLRWCWHETMYTHDCFVPPDRRIFCRLQLIGDDFFGAPRSGARNRRGRYNVGF</sequence>
<comment type="caution">
    <text evidence="1">The sequence shown here is derived from an EMBL/GenBank/DDBJ whole genome shotgun (WGS) entry which is preliminary data.</text>
</comment>